<dbReference type="Gene3D" id="2.10.230.10">
    <property type="entry name" value="Heat shock protein DnaJ, cysteine-rich domain"/>
    <property type="match status" value="1"/>
</dbReference>
<evidence type="ECO:0000256" key="4">
    <source>
        <dbReference type="ARBA" id="ARBA00022723"/>
    </source>
</evidence>
<evidence type="ECO:0000256" key="15">
    <source>
        <dbReference type="ARBA" id="ARBA00093620"/>
    </source>
</evidence>
<evidence type="ECO:0000256" key="17">
    <source>
        <dbReference type="SAM" id="MobiDB-lite"/>
    </source>
</evidence>
<dbReference type="CDD" id="cd10719">
    <property type="entry name" value="DnaJ_zf"/>
    <property type="match status" value="1"/>
</dbReference>
<evidence type="ECO:0000259" key="19">
    <source>
        <dbReference type="PROSITE" id="PS51188"/>
    </source>
</evidence>
<feature type="domain" description="CR-type" evidence="19">
    <location>
        <begin position="232"/>
        <end position="310"/>
    </location>
</feature>
<dbReference type="Pfam" id="PF01556">
    <property type="entry name" value="DnaJ_C"/>
    <property type="match status" value="1"/>
</dbReference>
<dbReference type="SUPFAM" id="SSF57938">
    <property type="entry name" value="DnaJ/Hsp40 cysteine-rich domain"/>
    <property type="match status" value="1"/>
</dbReference>
<dbReference type="PANTHER" id="PTHR44145:SF3">
    <property type="entry name" value="DNAJ HOMOLOG SUBFAMILY A MEMBER 3, MITOCHONDRIAL"/>
    <property type="match status" value="1"/>
</dbReference>
<keyword evidence="7" id="KW-1000">Mitochondrion outer membrane</keyword>
<dbReference type="PRINTS" id="PR00625">
    <property type="entry name" value="JDOMAIN"/>
</dbReference>
<dbReference type="PROSITE" id="PS51188">
    <property type="entry name" value="ZF_CR"/>
    <property type="match status" value="1"/>
</dbReference>
<dbReference type="GO" id="GO:0007005">
    <property type="term" value="P:mitochondrion organization"/>
    <property type="evidence" value="ECO:0007669"/>
    <property type="project" value="TreeGrafter"/>
</dbReference>
<dbReference type="HAMAP" id="MF_01152">
    <property type="entry name" value="DnaJ"/>
    <property type="match status" value="1"/>
</dbReference>
<dbReference type="GO" id="GO:0005524">
    <property type="term" value="F:ATP binding"/>
    <property type="evidence" value="ECO:0007669"/>
    <property type="project" value="InterPro"/>
</dbReference>
<keyword evidence="10" id="KW-0007">Acetylation</keyword>
<evidence type="ECO:0000256" key="11">
    <source>
        <dbReference type="ARBA" id="ARBA00023128"/>
    </source>
</evidence>
<dbReference type="PANTHER" id="PTHR44145">
    <property type="entry name" value="DNAJ HOMOLOG SUBFAMILY A MEMBER 3, MITOCHONDRIAL"/>
    <property type="match status" value="1"/>
</dbReference>
<dbReference type="EMBL" id="JAQQBS010000001">
    <property type="protein sequence ID" value="KAK0175954.1"/>
    <property type="molecule type" value="Genomic_DNA"/>
</dbReference>
<keyword evidence="4 16" id="KW-0479">Metal-binding</keyword>
<keyword evidence="13" id="KW-0143">Chaperone</keyword>
<keyword evidence="12" id="KW-0472">Membrane</keyword>
<name>A0AA39FVB5_9HYME</name>
<evidence type="ECO:0000259" key="18">
    <source>
        <dbReference type="PROSITE" id="PS50076"/>
    </source>
</evidence>
<dbReference type="FunFam" id="2.60.260.20:FF:000005">
    <property type="entry name" value="Chaperone protein dnaJ 1, mitochondrial"/>
    <property type="match status" value="1"/>
</dbReference>
<dbReference type="PROSITE" id="PS50076">
    <property type="entry name" value="DNAJ_2"/>
    <property type="match status" value="1"/>
</dbReference>
<keyword evidence="11" id="KW-0496">Mitochondrion</keyword>
<dbReference type="AlphaFoldDB" id="A0AA39FVB5"/>
<gene>
    <name evidence="20" type="ORF">PV328_000142</name>
</gene>
<dbReference type="GO" id="GO:0051082">
    <property type="term" value="F:unfolded protein binding"/>
    <property type="evidence" value="ECO:0007669"/>
    <property type="project" value="InterPro"/>
</dbReference>
<feature type="domain" description="J" evidence="18">
    <location>
        <begin position="83"/>
        <end position="148"/>
    </location>
</feature>
<evidence type="ECO:0000256" key="5">
    <source>
        <dbReference type="ARBA" id="ARBA00022737"/>
    </source>
</evidence>
<evidence type="ECO:0000256" key="10">
    <source>
        <dbReference type="ARBA" id="ARBA00022990"/>
    </source>
</evidence>
<keyword evidence="6 16" id="KW-0863">Zinc-finger</keyword>
<dbReference type="GO" id="GO:0031072">
    <property type="term" value="F:heat shock protein binding"/>
    <property type="evidence" value="ECO:0007669"/>
    <property type="project" value="InterPro"/>
</dbReference>
<keyword evidence="9" id="KW-0809">Transit peptide</keyword>
<feature type="region of interest" description="Disordered" evidence="17">
    <location>
        <begin position="486"/>
        <end position="526"/>
    </location>
</feature>
<dbReference type="InterPro" id="IPR051938">
    <property type="entry name" value="Apopto_cytoskel_mod"/>
</dbReference>
<dbReference type="SMART" id="SM00271">
    <property type="entry name" value="DnaJ"/>
    <property type="match status" value="1"/>
</dbReference>
<dbReference type="FunFam" id="1.10.287.110:FF:000075">
    <property type="entry name" value="Uncharacterized protein, isoform D"/>
    <property type="match status" value="1"/>
</dbReference>
<dbReference type="Gene3D" id="2.60.260.20">
    <property type="entry name" value="Urease metallochaperone UreE, N-terminal domain"/>
    <property type="match status" value="2"/>
</dbReference>
<comment type="caution">
    <text evidence="20">The sequence shown here is derived from an EMBL/GenBank/DDBJ whole genome shotgun (WGS) entry which is preliminary data.</text>
</comment>
<evidence type="ECO:0000256" key="6">
    <source>
        <dbReference type="ARBA" id="ARBA00022771"/>
    </source>
</evidence>
<keyword evidence="3" id="KW-0488">Methylation</keyword>
<dbReference type="PROSITE" id="PS00636">
    <property type="entry name" value="DNAJ_1"/>
    <property type="match status" value="1"/>
</dbReference>
<dbReference type="GO" id="GO:0006457">
    <property type="term" value="P:protein folding"/>
    <property type="evidence" value="ECO:0007669"/>
    <property type="project" value="InterPro"/>
</dbReference>
<dbReference type="FunFam" id="2.10.230.10:FF:000003">
    <property type="entry name" value="dnaJ homolog subfamily A member 3, mitochondrial"/>
    <property type="match status" value="1"/>
</dbReference>
<dbReference type="Pfam" id="PF00226">
    <property type="entry name" value="DnaJ"/>
    <property type="match status" value="1"/>
</dbReference>
<proteinExistence type="inferred from homology"/>
<evidence type="ECO:0000256" key="1">
    <source>
        <dbReference type="ARBA" id="ARBA00004294"/>
    </source>
</evidence>
<dbReference type="GO" id="GO:0005102">
    <property type="term" value="F:signaling receptor binding"/>
    <property type="evidence" value="ECO:0007669"/>
    <property type="project" value="UniProtKB-ARBA"/>
</dbReference>
<evidence type="ECO:0000313" key="20">
    <source>
        <dbReference type="EMBL" id="KAK0175954.1"/>
    </source>
</evidence>
<dbReference type="GO" id="GO:0008270">
    <property type="term" value="F:zinc ion binding"/>
    <property type="evidence" value="ECO:0007669"/>
    <property type="project" value="UniProtKB-KW"/>
</dbReference>
<dbReference type="InterPro" id="IPR001623">
    <property type="entry name" value="DnaJ_domain"/>
</dbReference>
<dbReference type="GO" id="GO:0009408">
    <property type="term" value="P:response to heat"/>
    <property type="evidence" value="ECO:0007669"/>
    <property type="project" value="InterPro"/>
</dbReference>
<dbReference type="InterPro" id="IPR018253">
    <property type="entry name" value="DnaJ_domain_CS"/>
</dbReference>
<evidence type="ECO:0000256" key="13">
    <source>
        <dbReference type="ARBA" id="ARBA00023186"/>
    </source>
</evidence>
<dbReference type="InterPro" id="IPR036410">
    <property type="entry name" value="HSP_DnaJ_Cys-rich_dom_sf"/>
</dbReference>
<dbReference type="InterPro" id="IPR008971">
    <property type="entry name" value="HSP40/DnaJ_pept-bd"/>
</dbReference>
<keyword evidence="2" id="KW-0217">Developmental protein</keyword>
<reference evidence="20" key="1">
    <citation type="journal article" date="2023" name="bioRxiv">
        <title>Scaffold-level genome assemblies of two parasitoid biocontrol wasps reveal the parthenogenesis mechanism and an associated novel virus.</title>
        <authorList>
            <person name="Inwood S."/>
            <person name="Skelly J."/>
            <person name="Guhlin J."/>
            <person name="Harrop T."/>
            <person name="Goldson S."/>
            <person name="Dearden P."/>
        </authorList>
    </citation>
    <scope>NUCLEOTIDE SEQUENCE</scope>
    <source>
        <strain evidence="20">Irish</strain>
        <tissue evidence="20">Whole body</tissue>
    </source>
</reference>
<dbReference type="CDD" id="cd06257">
    <property type="entry name" value="DnaJ"/>
    <property type="match status" value="1"/>
</dbReference>
<dbReference type="InterPro" id="IPR002939">
    <property type="entry name" value="DnaJ_C"/>
</dbReference>
<evidence type="ECO:0000256" key="16">
    <source>
        <dbReference type="PROSITE-ProRule" id="PRU00546"/>
    </source>
</evidence>
<feature type="compositionally biased region" description="Basic and acidic residues" evidence="17">
    <location>
        <begin position="509"/>
        <end position="526"/>
    </location>
</feature>
<evidence type="ECO:0000256" key="2">
    <source>
        <dbReference type="ARBA" id="ARBA00022473"/>
    </source>
</evidence>
<evidence type="ECO:0000256" key="3">
    <source>
        <dbReference type="ARBA" id="ARBA00022481"/>
    </source>
</evidence>
<accession>A0AA39FVB5</accession>
<protein>
    <recommendedName>
        <fullName evidence="15">DnaJ homolog l(2)tid, mitochondrial</fullName>
    </recommendedName>
    <alternativeName>
        <fullName evidence="14">Protein lethal(2)tumorous imaginal discs</fullName>
    </alternativeName>
</protein>
<dbReference type="GO" id="GO:0005829">
    <property type="term" value="C:cytosol"/>
    <property type="evidence" value="ECO:0007669"/>
    <property type="project" value="UniProtKB-ARBA"/>
</dbReference>
<organism evidence="20 21">
    <name type="scientific">Microctonus aethiopoides</name>
    <dbReference type="NCBI Taxonomy" id="144406"/>
    <lineage>
        <taxon>Eukaryota</taxon>
        <taxon>Metazoa</taxon>
        <taxon>Ecdysozoa</taxon>
        <taxon>Arthropoda</taxon>
        <taxon>Hexapoda</taxon>
        <taxon>Insecta</taxon>
        <taxon>Pterygota</taxon>
        <taxon>Neoptera</taxon>
        <taxon>Endopterygota</taxon>
        <taxon>Hymenoptera</taxon>
        <taxon>Apocrita</taxon>
        <taxon>Ichneumonoidea</taxon>
        <taxon>Braconidae</taxon>
        <taxon>Euphorinae</taxon>
        <taxon>Microctonus</taxon>
    </lineage>
</organism>
<evidence type="ECO:0000256" key="7">
    <source>
        <dbReference type="ARBA" id="ARBA00022787"/>
    </source>
</evidence>
<keyword evidence="21" id="KW-1185">Reference proteome</keyword>
<dbReference type="SUPFAM" id="SSF46565">
    <property type="entry name" value="Chaperone J-domain"/>
    <property type="match status" value="1"/>
</dbReference>
<sequence length="526" mass="58185">MATGKGIAVIFRPCNIRIIGNSTSNKLSSKILTRRNGCNYEFGKGNLGVTAWLGSINKKNIGTFLNHQRNFHVSSSLQAARKNYYEILGVTRNSSAKDIKKAYYQLAKKYHPDTNKADPNASKKFQEVSEAYEVLSDDAKRKEYDTWGATSEQMGMGSGGPSYQGKGNSRYSQNWNFQSTVNAEDLFRKIFGDAGFQTADFSEHEDYADSRFGFGSAQEVVMNLTFAQAARGVNKEVTLNVVDTCQKCGGTRCEPGTKAIRCQNCNGTGMETISTGPFVMRSTCRYCHGSRMLIKYPCAECEGKGQNVQRKKVIVPVPAGVEDGQTIRLAVGNKEVFVTFRVENSRYFRRDGSDVHTDAEISLAQAALGGTIRVQGVYEDHTVQIRPGTSSHTKVRLSGKGMKKVNGTGHGDHYVNIKITVPSSLTEKQKALLMAYAELETHTPGSIQGVTFKKDGSKQCYDGPLHLLTLIRQVLDDVDKSIIISESQEHKKEQSPTNATDQTKLNNPKNDENRNNDEIKMKQKLS</sequence>
<dbReference type="Pfam" id="PF00684">
    <property type="entry name" value="DnaJ_CXXCXGXG"/>
    <property type="match status" value="1"/>
</dbReference>
<reference evidence="20" key="2">
    <citation type="submission" date="2023-03" db="EMBL/GenBank/DDBJ databases">
        <authorList>
            <person name="Inwood S.N."/>
            <person name="Skelly J.G."/>
            <person name="Guhlin J."/>
            <person name="Harrop T.W.R."/>
            <person name="Goldson S.G."/>
            <person name="Dearden P.K."/>
        </authorList>
    </citation>
    <scope>NUCLEOTIDE SEQUENCE</scope>
    <source>
        <strain evidence="20">Irish</strain>
        <tissue evidence="20">Whole body</tissue>
    </source>
</reference>
<dbReference type="GO" id="GO:0043066">
    <property type="term" value="P:negative regulation of apoptotic process"/>
    <property type="evidence" value="ECO:0007669"/>
    <property type="project" value="TreeGrafter"/>
</dbReference>
<dbReference type="Gene3D" id="1.10.287.110">
    <property type="entry name" value="DnaJ domain"/>
    <property type="match status" value="1"/>
</dbReference>
<feature type="compositionally biased region" description="Polar residues" evidence="17">
    <location>
        <begin position="495"/>
        <end position="505"/>
    </location>
</feature>
<evidence type="ECO:0000256" key="14">
    <source>
        <dbReference type="ARBA" id="ARBA00080150"/>
    </source>
</evidence>
<evidence type="ECO:0000313" key="21">
    <source>
        <dbReference type="Proteomes" id="UP001168990"/>
    </source>
</evidence>
<keyword evidence="8 16" id="KW-0862">Zinc</keyword>
<dbReference type="Proteomes" id="UP001168990">
    <property type="component" value="Unassembled WGS sequence"/>
</dbReference>
<dbReference type="InterPro" id="IPR036869">
    <property type="entry name" value="J_dom_sf"/>
</dbReference>
<feature type="zinc finger region" description="CR-type" evidence="16">
    <location>
        <begin position="232"/>
        <end position="310"/>
    </location>
</feature>
<keyword evidence="5" id="KW-0677">Repeat</keyword>
<dbReference type="CDD" id="cd10747">
    <property type="entry name" value="DnaJ_C"/>
    <property type="match status" value="1"/>
</dbReference>
<evidence type="ECO:0000256" key="12">
    <source>
        <dbReference type="ARBA" id="ARBA00023136"/>
    </source>
</evidence>
<dbReference type="InterPro" id="IPR012724">
    <property type="entry name" value="DnaJ"/>
</dbReference>
<dbReference type="GO" id="GO:0005741">
    <property type="term" value="C:mitochondrial outer membrane"/>
    <property type="evidence" value="ECO:0007669"/>
    <property type="project" value="UniProtKB-SubCell"/>
</dbReference>
<comment type="subcellular location">
    <subcellularLocation>
        <location evidence="1">Mitochondrion outer membrane</location>
    </subcellularLocation>
</comment>
<dbReference type="SUPFAM" id="SSF49493">
    <property type="entry name" value="HSP40/DnaJ peptide-binding domain"/>
    <property type="match status" value="1"/>
</dbReference>
<evidence type="ECO:0000256" key="9">
    <source>
        <dbReference type="ARBA" id="ARBA00022946"/>
    </source>
</evidence>
<evidence type="ECO:0000256" key="8">
    <source>
        <dbReference type="ARBA" id="ARBA00022833"/>
    </source>
</evidence>
<dbReference type="InterPro" id="IPR001305">
    <property type="entry name" value="HSP_DnaJ_Cys-rich_dom"/>
</dbReference>